<dbReference type="EnsemblPlants" id="Zm00001eb301220_T001">
    <property type="protein sequence ID" value="Zm00001eb301220_P001"/>
    <property type="gene ID" value="Zm00001eb301220"/>
</dbReference>
<dbReference type="AlphaFoldDB" id="A0A804UCQ1"/>
<dbReference type="Gramene" id="Zm00001eb301220_T001">
    <property type="protein sequence ID" value="Zm00001eb301220_P001"/>
    <property type="gene ID" value="Zm00001eb301220"/>
</dbReference>
<reference evidence="3" key="1">
    <citation type="submission" date="2015-12" db="EMBL/GenBank/DDBJ databases">
        <title>Update maize B73 reference genome by single molecule sequencing technologies.</title>
        <authorList>
            <consortium name="Maize Genome Sequencing Project"/>
            <person name="Ware D."/>
        </authorList>
    </citation>
    <scope>NUCLEOTIDE SEQUENCE [LARGE SCALE GENOMIC DNA]</scope>
    <source>
        <strain evidence="3">cv. B73</strain>
    </source>
</reference>
<organism evidence="2 3">
    <name type="scientific">Zea mays</name>
    <name type="common">Maize</name>
    <dbReference type="NCBI Taxonomy" id="4577"/>
    <lineage>
        <taxon>Eukaryota</taxon>
        <taxon>Viridiplantae</taxon>
        <taxon>Streptophyta</taxon>
        <taxon>Embryophyta</taxon>
        <taxon>Tracheophyta</taxon>
        <taxon>Spermatophyta</taxon>
        <taxon>Magnoliopsida</taxon>
        <taxon>Liliopsida</taxon>
        <taxon>Poales</taxon>
        <taxon>Poaceae</taxon>
        <taxon>PACMAD clade</taxon>
        <taxon>Panicoideae</taxon>
        <taxon>Andropogonodae</taxon>
        <taxon>Andropogoneae</taxon>
        <taxon>Tripsacinae</taxon>
        <taxon>Zea</taxon>
    </lineage>
</organism>
<sequence>MILWEPITTKIQNDRTFRRNTTFQMTKRLKAKVRLLTMNRQNSTRTHLLSWSQQQDKVCAKPNLPCPNVYTTATLVRKVPLTTSTNTTKKQSKEMTCSLQAFPRDRR</sequence>
<feature type="region of interest" description="Disordered" evidence="1">
    <location>
        <begin position="84"/>
        <end position="107"/>
    </location>
</feature>
<dbReference type="InParanoid" id="A0A804UCQ1"/>
<accession>A0A804UCQ1</accession>
<name>A0A804UCQ1_MAIZE</name>
<reference evidence="2" key="3">
    <citation type="submission" date="2021-05" db="UniProtKB">
        <authorList>
            <consortium name="EnsemblPlants"/>
        </authorList>
    </citation>
    <scope>IDENTIFICATION</scope>
    <source>
        <strain evidence="2">cv. B73</strain>
    </source>
</reference>
<protein>
    <submittedName>
        <fullName evidence="2">Uncharacterized protein</fullName>
    </submittedName>
</protein>
<evidence type="ECO:0000256" key="1">
    <source>
        <dbReference type="SAM" id="MobiDB-lite"/>
    </source>
</evidence>
<proteinExistence type="predicted"/>
<reference evidence="2" key="2">
    <citation type="submission" date="2019-07" db="EMBL/GenBank/DDBJ databases">
        <authorList>
            <person name="Seetharam A."/>
            <person name="Woodhouse M."/>
            <person name="Cannon E."/>
        </authorList>
    </citation>
    <scope>NUCLEOTIDE SEQUENCE [LARGE SCALE GENOMIC DNA]</scope>
    <source>
        <strain evidence="2">cv. B73</strain>
    </source>
</reference>
<dbReference type="Proteomes" id="UP000007305">
    <property type="component" value="Chromosome 7"/>
</dbReference>
<evidence type="ECO:0000313" key="2">
    <source>
        <dbReference type="EnsemblPlants" id="Zm00001eb301220_P001"/>
    </source>
</evidence>
<keyword evidence="3" id="KW-1185">Reference proteome</keyword>
<evidence type="ECO:0000313" key="3">
    <source>
        <dbReference type="Proteomes" id="UP000007305"/>
    </source>
</evidence>